<organism evidence="3 4">
    <name type="scientific">Cerrena zonata</name>
    <dbReference type="NCBI Taxonomy" id="2478898"/>
    <lineage>
        <taxon>Eukaryota</taxon>
        <taxon>Fungi</taxon>
        <taxon>Dikarya</taxon>
        <taxon>Basidiomycota</taxon>
        <taxon>Agaricomycotina</taxon>
        <taxon>Agaricomycetes</taxon>
        <taxon>Polyporales</taxon>
        <taxon>Cerrenaceae</taxon>
        <taxon>Cerrena</taxon>
    </lineage>
</organism>
<evidence type="ECO:0008006" key="5">
    <source>
        <dbReference type="Google" id="ProtNLM"/>
    </source>
</evidence>
<accession>A0AAW0GV59</accession>
<dbReference type="GO" id="GO:0005737">
    <property type="term" value="C:cytoplasm"/>
    <property type="evidence" value="ECO:0007669"/>
    <property type="project" value="TreeGrafter"/>
</dbReference>
<dbReference type="AlphaFoldDB" id="A0AAW0GV59"/>
<dbReference type="GO" id="GO:0106335">
    <property type="term" value="F:tRNA (5-carboxymethyluridine(34)-5-O)-methyltransferase activity"/>
    <property type="evidence" value="ECO:0007669"/>
    <property type="project" value="TreeGrafter"/>
</dbReference>
<comment type="caution">
    <text evidence="3">The sequence shown here is derived from an EMBL/GenBank/DDBJ whole genome shotgun (WGS) entry which is preliminary data.</text>
</comment>
<reference evidence="3 4" key="1">
    <citation type="submission" date="2022-09" db="EMBL/GenBank/DDBJ databases">
        <authorList>
            <person name="Palmer J.M."/>
        </authorList>
    </citation>
    <scope>NUCLEOTIDE SEQUENCE [LARGE SCALE GENOMIC DNA]</scope>
    <source>
        <strain evidence="3 4">DSM 7382</strain>
    </source>
</reference>
<keyword evidence="1" id="KW-0489">Methyltransferase</keyword>
<dbReference type="Gene3D" id="3.40.50.150">
    <property type="entry name" value="Vaccinia Virus protein VP39"/>
    <property type="match status" value="1"/>
</dbReference>
<sequence>MAGATAVQAVSVSDSQPQNYEDEHVHKVYDEIAPHFSLTRYKPWPVIAAFLSSLPTGWVGLDSGTGNGKYLPLPEDRPGCVLTVGLDRSRNLLQIARKAGGEGAVREVVWGDALGHPWRDGAFVRNNKSHRNELNKYTYIFAGLCNFSRDYTPLVYP</sequence>
<name>A0AAW0GV59_9APHY</name>
<dbReference type="InterPro" id="IPR029063">
    <property type="entry name" value="SAM-dependent_MTases_sf"/>
</dbReference>
<dbReference type="SUPFAM" id="SSF53335">
    <property type="entry name" value="S-adenosyl-L-methionine-dependent methyltransferases"/>
    <property type="match status" value="1"/>
</dbReference>
<gene>
    <name evidence="3" type="ORF">QCA50_002959</name>
</gene>
<dbReference type="GO" id="GO:0030488">
    <property type="term" value="P:tRNA methylation"/>
    <property type="evidence" value="ECO:0007669"/>
    <property type="project" value="TreeGrafter"/>
</dbReference>
<dbReference type="InterPro" id="IPR051422">
    <property type="entry name" value="AlkB_tRNA_MeTrf/Diox"/>
</dbReference>
<dbReference type="Proteomes" id="UP001385951">
    <property type="component" value="Unassembled WGS sequence"/>
</dbReference>
<proteinExistence type="predicted"/>
<dbReference type="PANTHER" id="PTHR13069:SF21">
    <property type="entry name" value="ALKYLATED DNA REPAIR PROTEIN ALKB HOMOLOG 8"/>
    <property type="match status" value="1"/>
</dbReference>
<dbReference type="GO" id="GO:0002098">
    <property type="term" value="P:tRNA wobble uridine modification"/>
    <property type="evidence" value="ECO:0007669"/>
    <property type="project" value="TreeGrafter"/>
</dbReference>
<dbReference type="GO" id="GO:0000049">
    <property type="term" value="F:tRNA binding"/>
    <property type="evidence" value="ECO:0007669"/>
    <property type="project" value="TreeGrafter"/>
</dbReference>
<dbReference type="EMBL" id="JASBNA010000003">
    <property type="protein sequence ID" value="KAK7693391.1"/>
    <property type="molecule type" value="Genomic_DNA"/>
</dbReference>
<evidence type="ECO:0000256" key="2">
    <source>
        <dbReference type="ARBA" id="ARBA00022679"/>
    </source>
</evidence>
<keyword evidence="2" id="KW-0808">Transferase</keyword>
<evidence type="ECO:0000256" key="1">
    <source>
        <dbReference type="ARBA" id="ARBA00022603"/>
    </source>
</evidence>
<evidence type="ECO:0000313" key="4">
    <source>
        <dbReference type="Proteomes" id="UP001385951"/>
    </source>
</evidence>
<protein>
    <recommendedName>
        <fullName evidence="5">Methyltransferase domain-containing protein</fullName>
    </recommendedName>
</protein>
<dbReference type="PANTHER" id="PTHR13069">
    <property type="entry name" value="ALKYLATED DNA REPAIR PROTEIN ALKB HOMOLOG 8"/>
    <property type="match status" value="1"/>
</dbReference>
<dbReference type="GO" id="GO:0005634">
    <property type="term" value="C:nucleus"/>
    <property type="evidence" value="ECO:0007669"/>
    <property type="project" value="TreeGrafter"/>
</dbReference>
<keyword evidence="4" id="KW-1185">Reference proteome</keyword>
<evidence type="ECO:0000313" key="3">
    <source>
        <dbReference type="EMBL" id="KAK7693391.1"/>
    </source>
</evidence>